<feature type="transmembrane region" description="Helical" evidence="2">
    <location>
        <begin position="160"/>
        <end position="181"/>
    </location>
</feature>
<evidence type="ECO:0000256" key="2">
    <source>
        <dbReference type="SAM" id="Phobius"/>
    </source>
</evidence>
<dbReference type="Pfam" id="PF01757">
    <property type="entry name" value="Acyl_transf_3"/>
    <property type="match status" value="1"/>
</dbReference>
<feature type="transmembrane region" description="Helical" evidence="2">
    <location>
        <begin position="111"/>
        <end position="130"/>
    </location>
</feature>
<feature type="transmembrane region" description="Helical" evidence="2">
    <location>
        <begin position="69"/>
        <end position="91"/>
    </location>
</feature>
<comment type="caution">
    <text evidence="4">The sequence shown here is derived from an EMBL/GenBank/DDBJ whole genome shotgun (WGS) entry which is preliminary data.</text>
</comment>
<sequence>MTPNRNRVEFANTLRGIAALFVLIAHLYGLFWFNRGLVSELTGMPNLSAETYPTPAWVPLLSKIPIPHFNWGALGVALFFLISGFVIPFSLKRANFAGFMTGRLFRILPTYAAGFSVTLLALVISCYYFNVDFKWPLVDVVTHFFPGIRDFAGTQNIDGVIWTLEIEMKFYILCALFIGLFQSKSHRVFLVPVGLFAMAMVLNGISNGWFGYAPYTHRFSMIFAFAAQFEIFMFIGVAFHYLYEQRITTPTAYGLTAGLLAMFSAAWATGPLAESFTHVTCYGLALCAFLFAYHSPWLIPTNRVTNFLADVSYPLYVIHGIAGYVALALLMRQGASPSAALFSVTIGCFAVAWLLHVTVEKPTQKLGKKCAAALMERQAPPEEVAEADAEPETISIPFPRAEERPTSARSRAA</sequence>
<dbReference type="PANTHER" id="PTHR23028:SF53">
    <property type="entry name" value="ACYL_TRANSF_3 DOMAIN-CONTAINING PROTEIN"/>
    <property type="match status" value="1"/>
</dbReference>
<dbReference type="GO" id="GO:0016020">
    <property type="term" value="C:membrane"/>
    <property type="evidence" value="ECO:0007669"/>
    <property type="project" value="TreeGrafter"/>
</dbReference>
<organism evidence="4 5">
    <name type="scientific">Blastopirellula sediminis</name>
    <dbReference type="NCBI Taxonomy" id="2894196"/>
    <lineage>
        <taxon>Bacteria</taxon>
        <taxon>Pseudomonadati</taxon>
        <taxon>Planctomycetota</taxon>
        <taxon>Planctomycetia</taxon>
        <taxon>Pirellulales</taxon>
        <taxon>Pirellulaceae</taxon>
        <taxon>Blastopirellula</taxon>
    </lineage>
</organism>
<protein>
    <submittedName>
        <fullName evidence="4">Acyltransferase</fullName>
    </submittedName>
</protein>
<evidence type="ECO:0000313" key="5">
    <source>
        <dbReference type="Proteomes" id="UP001139103"/>
    </source>
</evidence>
<feature type="region of interest" description="Disordered" evidence="1">
    <location>
        <begin position="380"/>
        <end position="413"/>
    </location>
</feature>
<gene>
    <name evidence="4" type="ORF">LOC68_27585</name>
</gene>
<dbReference type="EMBL" id="JAJKFT010000010">
    <property type="protein sequence ID" value="MCC9632175.1"/>
    <property type="molecule type" value="Genomic_DNA"/>
</dbReference>
<evidence type="ECO:0000259" key="3">
    <source>
        <dbReference type="Pfam" id="PF01757"/>
    </source>
</evidence>
<dbReference type="GO" id="GO:0016747">
    <property type="term" value="F:acyltransferase activity, transferring groups other than amino-acyl groups"/>
    <property type="evidence" value="ECO:0007669"/>
    <property type="project" value="InterPro"/>
</dbReference>
<feature type="transmembrane region" description="Helical" evidence="2">
    <location>
        <begin position="250"/>
        <end position="269"/>
    </location>
</feature>
<keyword evidence="2" id="KW-0472">Membrane</keyword>
<reference evidence="4" key="1">
    <citation type="submission" date="2021-11" db="EMBL/GenBank/DDBJ databases">
        <title>Genome sequence.</title>
        <authorList>
            <person name="Sun Q."/>
        </authorList>
    </citation>
    <scope>NUCLEOTIDE SEQUENCE</scope>
    <source>
        <strain evidence="4">JC732</strain>
    </source>
</reference>
<dbReference type="PANTHER" id="PTHR23028">
    <property type="entry name" value="ACETYLTRANSFERASE"/>
    <property type="match status" value="1"/>
</dbReference>
<keyword evidence="2" id="KW-1133">Transmembrane helix</keyword>
<keyword evidence="4" id="KW-0012">Acyltransferase</keyword>
<dbReference type="Proteomes" id="UP001139103">
    <property type="component" value="Unassembled WGS sequence"/>
</dbReference>
<evidence type="ECO:0000313" key="4">
    <source>
        <dbReference type="EMBL" id="MCC9632175.1"/>
    </source>
</evidence>
<feature type="transmembrane region" description="Helical" evidence="2">
    <location>
        <begin position="313"/>
        <end position="332"/>
    </location>
</feature>
<dbReference type="InterPro" id="IPR002656">
    <property type="entry name" value="Acyl_transf_3_dom"/>
</dbReference>
<evidence type="ECO:0000256" key="1">
    <source>
        <dbReference type="SAM" id="MobiDB-lite"/>
    </source>
</evidence>
<feature type="transmembrane region" description="Helical" evidence="2">
    <location>
        <begin position="338"/>
        <end position="359"/>
    </location>
</feature>
<accession>A0A9X1MTF7</accession>
<name>A0A9X1MTF7_9BACT</name>
<keyword evidence="2" id="KW-0812">Transmembrane</keyword>
<proteinExistence type="predicted"/>
<feature type="transmembrane region" description="Helical" evidence="2">
    <location>
        <begin position="275"/>
        <end position="293"/>
    </location>
</feature>
<dbReference type="InterPro" id="IPR050879">
    <property type="entry name" value="Acyltransferase_3"/>
</dbReference>
<feature type="transmembrane region" description="Helical" evidence="2">
    <location>
        <begin position="12"/>
        <end position="33"/>
    </location>
</feature>
<feature type="transmembrane region" description="Helical" evidence="2">
    <location>
        <begin position="188"/>
        <end position="210"/>
    </location>
</feature>
<keyword evidence="4" id="KW-0808">Transferase</keyword>
<dbReference type="GO" id="GO:0000271">
    <property type="term" value="P:polysaccharide biosynthetic process"/>
    <property type="evidence" value="ECO:0007669"/>
    <property type="project" value="TreeGrafter"/>
</dbReference>
<dbReference type="AlphaFoldDB" id="A0A9X1MTF7"/>
<feature type="transmembrane region" description="Helical" evidence="2">
    <location>
        <begin position="222"/>
        <end position="243"/>
    </location>
</feature>
<keyword evidence="5" id="KW-1185">Reference proteome</keyword>
<dbReference type="RefSeq" id="WP_230225031.1">
    <property type="nucleotide sequence ID" value="NZ_JAJKFT010000010.1"/>
</dbReference>
<feature type="domain" description="Acyltransferase 3" evidence="3">
    <location>
        <begin position="11"/>
        <end position="356"/>
    </location>
</feature>